<dbReference type="EMBL" id="BAABKP010000002">
    <property type="protein sequence ID" value="GAA4797041.1"/>
    <property type="molecule type" value="Genomic_DNA"/>
</dbReference>
<comment type="caution">
    <text evidence="2">The sequence shown here is derived from an EMBL/GenBank/DDBJ whole genome shotgun (WGS) entry which is preliminary data.</text>
</comment>
<evidence type="ECO:0000256" key="1">
    <source>
        <dbReference type="SAM" id="Phobius"/>
    </source>
</evidence>
<dbReference type="RefSeq" id="WP_251380655.1">
    <property type="nucleotide sequence ID" value="NZ_BAABKP010000002.1"/>
</dbReference>
<sequence length="138" mass="14857">MTAPTLSKRYGQRTQRKKMSAAFWYTLAALGVALGVAFVLWVQISSQDKPTARDVGFTLTSVNEVDVTFEVSKNPEDTAVCALKALNPSAAPVGWKEVAIGPYADENGNGISVQTVALRTLGEAHTVTVDSCWIPEQK</sequence>
<dbReference type="Proteomes" id="UP001500187">
    <property type="component" value="Unassembled WGS sequence"/>
</dbReference>
<evidence type="ECO:0000313" key="3">
    <source>
        <dbReference type="Proteomes" id="UP001500187"/>
    </source>
</evidence>
<feature type="transmembrane region" description="Helical" evidence="1">
    <location>
        <begin position="21"/>
        <end position="42"/>
    </location>
</feature>
<organism evidence="2 3">
    <name type="scientific">Rothia endophytica</name>
    <dbReference type="NCBI Taxonomy" id="1324766"/>
    <lineage>
        <taxon>Bacteria</taxon>
        <taxon>Bacillati</taxon>
        <taxon>Actinomycetota</taxon>
        <taxon>Actinomycetes</taxon>
        <taxon>Micrococcales</taxon>
        <taxon>Micrococcaceae</taxon>
        <taxon>Rothia</taxon>
    </lineage>
</organism>
<accession>A0ABP9BKR8</accession>
<evidence type="ECO:0000313" key="2">
    <source>
        <dbReference type="EMBL" id="GAA4797041.1"/>
    </source>
</evidence>
<protein>
    <recommendedName>
        <fullName evidence="4">DUF4307 domain-containing protein</fullName>
    </recommendedName>
</protein>
<dbReference type="InterPro" id="IPR025443">
    <property type="entry name" value="DUF4307"/>
</dbReference>
<evidence type="ECO:0008006" key="4">
    <source>
        <dbReference type="Google" id="ProtNLM"/>
    </source>
</evidence>
<keyword evidence="1" id="KW-0472">Membrane</keyword>
<keyword evidence="3" id="KW-1185">Reference proteome</keyword>
<name>A0ABP9BKR8_9MICC</name>
<proteinExistence type="predicted"/>
<reference evidence="3" key="1">
    <citation type="journal article" date="2019" name="Int. J. Syst. Evol. Microbiol.">
        <title>The Global Catalogue of Microorganisms (GCM) 10K type strain sequencing project: providing services to taxonomists for standard genome sequencing and annotation.</title>
        <authorList>
            <consortium name="The Broad Institute Genomics Platform"/>
            <consortium name="The Broad Institute Genome Sequencing Center for Infectious Disease"/>
            <person name="Wu L."/>
            <person name="Ma J."/>
        </authorList>
    </citation>
    <scope>NUCLEOTIDE SEQUENCE [LARGE SCALE GENOMIC DNA]</scope>
    <source>
        <strain evidence="3">JCM 18541</strain>
    </source>
</reference>
<keyword evidence="1" id="KW-1133">Transmembrane helix</keyword>
<keyword evidence="1" id="KW-0812">Transmembrane</keyword>
<dbReference type="Pfam" id="PF14155">
    <property type="entry name" value="DUF4307"/>
    <property type="match status" value="1"/>
</dbReference>
<gene>
    <name evidence="2" type="ORF">GCM10023352_15770</name>
</gene>